<keyword evidence="2" id="KW-1185">Reference proteome</keyword>
<gene>
    <name evidence="1" type="ORF">ADUPG1_004284</name>
</gene>
<comment type="caution">
    <text evidence="1">The sequence shown here is derived from an EMBL/GenBank/DDBJ whole genome shotgun (WGS) entry which is preliminary data.</text>
</comment>
<proteinExistence type="predicted"/>
<dbReference type="EMBL" id="BQXS01006290">
    <property type="protein sequence ID" value="GKT18959.1"/>
    <property type="molecule type" value="Genomic_DNA"/>
</dbReference>
<accession>A0ABQ5JVR7</accession>
<name>A0ABQ5JVR7_9EUKA</name>
<organism evidence="1 2">
    <name type="scientific">Aduncisulcus paluster</name>
    <dbReference type="NCBI Taxonomy" id="2918883"/>
    <lineage>
        <taxon>Eukaryota</taxon>
        <taxon>Metamonada</taxon>
        <taxon>Carpediemonas-like organisms</taxon>
        <taxon>Aduncisulcus</taxon>
    </lineage>
</organism>
<evidence type="ECO:0000313" key="1">
    <source>
        <dbReference type="EMBL" id="GKT18959.1"/>
    </source>
</evidence>
<protein>
    <submittedName>
        <fullName evidence="1">Uncharacterized protein</fullName>
    </submittedName>
</protein>
<sequence>AYAVVADGHVYSVPSSKGYVVLNSDQISDPETAELYETAIQDGQPSYELGHGVKADGPTEKALDRVKGLKAVLNGENIALNWNSFSGATSYQILAGSDTENMV</sequence>
<feature type="non-terminal residue" evidence="1">
    <location>
        <position position="1"/>
    </location>
</feature>
<reference evidence="1" key="1">
    <citation type="submission" date="2022-03" db="EMBL/GenBank/DDBJ databases">
        <title>Draft genome sequence of Aduncisulcus paluster, a free-living microaerophilic Fornicata.</title>
        <authorList>
            <person name="Yuyama I."/>
            <person name="Kume K."/>
            <person name="Tamura T."/>
            <person name="Inagaki Y."/>
            <person name="Hashimoto T."/>
        </authorList>
    </citation>
    <scope>NUCLEOTIDE SEQUENCE</scope>
    <source>
        <strain evidence="1">NY0171</strain>
    </source>
</reference>
<dbReference type="Proteomes" id="UP001057375">
    <property type="component" value="Unassembled WGS sequence"/>
</dbReference>
<feature type="non-terminal residue" evidence="1">
    <location>
        <position position="103"/>
    </location>
</feature>
<evidence type="ECO:0000313" key="2">
    <source>
        <dbReference type="Proteomes" id="UP001057375"/>
    </source>
</evidence>